<dbReference type="EMBL" id="JABFTP020000042">
    <property type="protein sequence ID" value="KAL3270463.1"/>
    <property type="molecule type" value="Genomic_DNA"/>
</dbReference>
<sequence>MTDSTKTLAYLQSRYGNELLDPEKCNSIYDSLLKKRETILEKLNVENEEFPVGKVVCYTEETRKTFEEIYERSKELIKAIEEELDCVDEVRKQFQSHFNELNGLQSLKQYILVMQKLEYLNVQLEHEYKHKDFEKCVTIFANLSEICWNLTSLKTSHLYRLLIDMLNYWYDILRNKLSEHFEDALKTLKWPFVNANLSLETPSQNTIEKLKLLTEYLFQIELPNENDVTVLLTPLIDISHLSVPIRLLIKPLRKRFIYHFYSSQQTNRNDKPEWYFTQILTWIRDHGEFIQKNIQPVVDKLGYYHIDAEGEFTVGLVQLAVEKLHAELPKAQYDDFTFSHTVDEALSFDKELRDSYNYPITQTGVLGVLTQAQVFIKWMTMEKKFATEKMDNILSFTTSEPFAPLTSNTEELKVTVCADAFMTLLKRITDRYESLPQPGHRLQFLQLQLELLDDFRVRLIQIANAEEGNVIESRVPMIANTLFYMENVLIDWGSMLFYLNLFYHKMQLENTPLLIETSNQTVGYEAESVFAETLSLYGHMRQDLLSTLSEHVLTEVKNKSDNYRRDSWSKMKFKNDFKTLSLTPSACPMFEVLAKRLHKLQKTLATKLFSLVWKSIAQQLDTFLFEDLILENRFSESGALQIKYDVQRNLFALFSEFTERPASHFTQLTESINLLNLSKGSAILLRETLLQLEGATGVEDTRGKMLEDVGVVNFTPKMAVTILNHRTDITVDRLVFD</sequence>
<comment type="similarity">
    <text evidence="1">Belongs to the RINT1 family.</text>
</comment>
<dbReference type="PANTHER" id="PTHR13520">
    <property type="entry name" value="RAD50-INTERACTING PROTEIN 1 RINT-1"/>
    <property type="match status" value="1"/>
</dbReference>
<dbReference type="InterPro" id="IPR007528">
    <property type="entry name" value="RINT1_Tip20"/>
</dbReference>
<dbReference type="PROSITE" id="PS51386">
    <property type="entry name" value="RINT1_TIP20"/>
    <property type="match status" value="1"/>
</dbReference>
<proteinExistence type="inferred from homology"/>
<evidence type="ECO:0000256" key="1">
    <source>
        <dbReference type="ARBA" id="ARBA00061158"/>
    </source>
</evidence>
<gene>
    <name evidence="3" type="ORF">HHI36_021010</name>
</gene>
<dbReference type="AlphaFoldDB" id="A0ABD2MVJ0"/>
<protein>
    <recommendedName>
        <fullName evidence="5">RAD50-interacting protein 1</fullName>
    </recommendedName>
</protein>
<name>A0ABD2MVJ0_9CUCU</name>
<keyword evidence="2" id="KW-0175">Coiled coil</keyword>
<evidence type="ECO:0000313" key="3">
    <source>
        <dbReference type="EMBL" id="KAL3270463.1"/>
    </source>
</evidence>
<comment type="caution">
    <text evidence="3">The sequence shown here is derived from an EMBL/GenBank/DDBJ whole genome shotgun (WGS) entry which is preliminary data.</text>
</comment>
<feature type="coiled-coil region" evidence="2">
    <location>
        <begin position="63"/>
        <end position="90"/>
    </location>
</feature>
<dbReference type="Gene3D" id="1.20.58.670">
    <property type="entry name" value="Dsl1p vesicle tethering complex, Tip20p subunit, domain D"/>
    <property type="match status" value="1"/>
</dbReference>
<dbReference type="Proteomes" id="UP001516400">
    <property type="component" value="Unassembled WGS sequence"/>
</dbReference>
<dbReference type="FunFam" id="1.20.58.670:FF:000003">
    <property type="entry name" value="RAD50-interacting protein 1"/>
    <property type="match status" value="1"/>
</dbReference>
<evidence type="ECO:0008006" key="5">
    <source>
        <dbReference type="Google" id="ProtNLM"/>
    </source>
</evidence>
<accession>A0ABD2MVJ0</accession>
<dbReference type="PANTHER" id="PTHR13520:SF0">
    <property type="entry name" value="RAD50-INTERACTING PROTEIN 1"/>
    <property type="match status" value="1"/>
</dbReference>
<evidence type="ECO:0000256" key="2">
    <source>
        <dbReference type="SAM" id="Coils"/>
    </source>
</evidence>
<reference evidence="3 4" key="1">
    <citation type="journal article" date="2021" name="BMC Biol.">
        <title>Horizontally acquired antibacterial genes associated with adaptive radiation of ladybird beetles.</title>
        <authorList>
            <person name="Li H.S."/>
            <person name="Tang X.F."/>
            <person name="Huang Y.H."/>
            <person name="Xu Z.Y."/>
            <person name="Chen M.L."/>
            <person name="Du X.Y."/>
            <person name="Qiu B.Y."/>
            <person name="Chen P.T."/>
            <person name="Zhang W."/>
            <person name="Slipinski A."/>
            <person name="Escalona H.E."/>
            <person name="Waterhouse R.M."/>
            <person name="Zwick A."/>
            <person name="Pang H."/>
        </authorList>
    </citation>
    <scope>NUCLEOTIDE SEQUENCE [LARGE SCALE GENOMIC DNA]</scope>
    <source>
        <strain evidence="3">SYSU2018</strain>
    </source>
</reference>
<organism evidence="3 4">
    <name type="scientific">Cryptolaemus montrouzieri</name>
    <dbReference type="NCBI Taxonomy" id="559131"/>
    <lineage>
        <taxon>Eukaryota</taxon>
        <taxon>Metazoa</taxon>
        <taxon>Ecdysozoa</taxon>
        <taxon>Arthropoda</taxon>
        <taxon>Hexapoda</taxon>
        <taxon>Insecta</taxon>
        <taxon>Pterygota</taxon>
        <taxon>Neoptera</taxon>
        <taxon>Endopterygota</taxon>
        <taxon>Coleoptera</taxon>
        <taxon>Polyphaga</taxon>
        <taxon>Cucujiformia</taxon>
        <taxon>Coccinelloidea</taxon>
        <taxon>Coccinellidae</taxon>
        <taxon>Scymninae</taxon>
        <taxon>Scymnini</taxon>
        <taxon>Cryptolaemus</taxon>
    </lineage>
</organism>
<evidence type="ECO:0000313" key="4">
    <source>
        <dbReference type="Proteomes" id="UP001516400"/>
    </source>
</evidence>
<dbReference type="Pfam" id="PF04437">
    <property type="entry name" value="RINT1_TIP1"/>
    <property type="match status" value="1"/>
</dbReference>
<dbReference type="InterPro" id="IPR042044">
    <property type="entry name" value="EXOC6PINT-1/Sec15/Tip20_C_dom2"/>
</dbReference>
<keyword evidence="4" id="KW-1185">Reference proteome</keyword>